<dbReference type="InterPro" id="IPR003835">
    <property type="entry name" value="Glyco_trans_19"/>
</dbReference>
<dbReference type="GO" id="GO:0005543">
    <property type="term" value="F:phospholipid binding"/>
    <property type="evidence" value="ECO:0007669"/>
    <property type="project" value="TreeGrafter"/>
</dbReference>
<comment type="function">
    <text evidence="1">Condensation of UDP-2,3-diacylglucosamine and 2,3-diacylglucosamine-1-phosphate to form lipid A disaccharide, a precursor of lipid A, a phosphorylated glycolipid that anchors the lipopolysaccharide to the outer membrane of the cell.</text>
</comment>
<reference evidence="12 13" key="1">
    <citation type="journal article" date="2011" name="Stand. Genomic Sci.">
        <title>Complete genome sequence of Parvibaculum lavamentivorans type strain (DS-1(T)).</title>
        <authorList>
            <person name="Schleheck D."/>
            <person name="Weiss M."/>
            <person name="Pitluck S."/>
            <person name="Bruce D."/>
            <person name="Land M.L."/>
            <person name="Han S."/>
            <person name="Saunders E."/>
            <person name="Tapia R."/>
            <person name="Detter C."/>
            <person name="Brettin T."/>
            <person name="Han J."/>
            <person name="Woyke T."/>
            <person name="Goodwin L."/>
            <person name="Pennacchio L."/>
            <person name="Nolan M."/>
            <person name="Cook A.M."/>
            <person name="Kjelleberg S."/>
            <person name="Thomas T."/>
        </authorList>
    </citation>
    <scope>NUCLEOTIDE SEQUENCE [LARGE SCALE GENOMIC DNA]</scope>
    <source>
        <strain evidence="13">DS-1 / DSM 13023 / NCIMB 13966</strain>
    </source>
</reference>
<name>A7HY05_PARL1</name>
<comment type="similarity">
    <text evidence="2">Belongs to the LpxB family.</text>
</comment>
<evidence type="ECO:0000256" key="5">
    <source>
        <dbReference type="ARBA" id="ARBA00022516"/>
    </source>
</evidence>
<evidence type="ECO:0000256" key="1">
    <source>
        <dbReference type="ARBA" id="ARBA00002056"/>
    </source>
</evidence>
<keyword evidence="5" id="KW-0444">Lipid biosynthesis</keyword>
<keyword evidence="9" id="KW-0443">Lipid metabolism</keyword>
<dbReference type="PANTHER" id="PTHR30372">
    <property type="entry name" value="LIPID-A-DISACCHARIDE SYNTHASE"/>
    <property type="match status" value="1"/>
</dbReference>
<gene>
    <name evidence="12" type="ordered locus">Plav_3182</name>
</gene>
<dbReference type="HOGENOM" id="CLU_036577_3_0_5"/>
<evidence type="ECO:0000256" key="7">
    <source>
        <dbReference type="ARBA" id="ARBA00022676"/>
    </source>
</evidence>
<evidence type="ECO:0000256" key="6">
    <source>
        <dbReference type="ARBA" id="ARBA00022556"/>
    </source>
</evidence>
<dbReference type="GO" id="GO:0016020">
    <property type="term" value="C:membrane"/>
    <property type="evidence" value="ECO:0007669"/>
    <property type="project" value="GOC"/>
</dbReference>
<keyword evidence="6" id="KW-0441">Lipid A biosynthesis</keyword>
<proteinExistence type="inferred from homology"/>
<evidence type="ECO:0000256" key="11">
    <source>
        <dbReference type="NCBIfam" id="TIGR00215"/>
    </source>
</evidence>
<evidence type="ECO:0000313" key="12">
    <source>
        <dbReference type="EMBL" id="ABS64788.1"/>
    </source>
</evidence>
<dbReference type="GO" id="GO:0008915">
    <property type="term" value="F:lipid-A-disaccharide synthase activity"/>
    <property type="evidence" value="ECO:0007669"/>
    <property type="project" value="UniProtKB-UniRule"/>
</dbReference>
<dbReference type="NCBIfam" id="TIGR00215">
    <property type="entry name" value="lpxB"/>
    <property type="match status" value="1"/>
</dbReference>
<evidence type="ECO:0000256" key="3">
    <source>
        <dbReference type="ARBA" id="ARBA00012687"/>
    </source>
</evidence>
<keyword evidence="7 12" id="KW-0328">Glycosyltransferase</keyword>
<dbReference type="KEGG" id="pla:Plav_3182"/>
<dbReference type="Pfam" id="PF02684">
    <property type="entry name" value="LpxB"/>
    <property type="match status" value="1"/>
</dbReference>
<evidence type="ECO:0000256" key="9">
    <source>
        <dbReference type="ARBA" id="ARBA00023098"/>
    </source>
</evidence>
<dbReference type="EC" id="2.4.1.182" evidence="3 11"/>
<comment type="catalytic activity">
    <reaction evidence="10">
        <text>a lipid X + a UDP-2-N,3-O-bis[(3R)-3-hydroxyacyl]-alpha-D-glucosamine = a lipid A disaccharide + UDP + H(+)</text>
        <dbReference type="Rhea" id="RHEA:67828"/>
        <dbReference type="ChEBI" id="CHEBI:15378"/>
        <dbReference type="ChEBI" id="CHEBI:58223"/>
        <dbReference type="ChEBI" id="CHEBI:137748"/>
        <dbReference type="ChEBI" id="CHEBI:176338"/>
        <dbReference type="ChEBI" id="CHEBI:176343"/>
        <dbReference type="EC" id="2.4.1.182"/>
    </reaction>
</comment>
<evidence type="ECO:0000256" key="4">
    <source>
        <dbReference type="ARBA" id="ARBA00020902"/>
    </source>
</evidence>
<evidence type="ECO:0000313" key="13">
    <source>
        <dbReference type="Proteomes" id="UP000006377"/>
    </source>
</evidence>
<dbReference type="CAZy" id="GT19">
    <property type="family name" value="Glycosyltransferase Family 19"/>
</dbReference>
<dbReference type="OrthoDB" id="9801642at2"/>
<dbReference type="GO" id="GO:0009245">
    <property type="term" value="P:lipid A biosynthetic process"/>
    <property type="evidence" value="ECO:0007669"/>
    <property type="project" value="UniProtKB-UniRule"/>
</dbReference>
<evidence type="ECO:0000256" key="8">
    <source>
        <dbReference type="ARBA" id="ARBA00022679"/>
    </source>
</evidence>
<organism evidence="12 13">
    <name type="scientific">Parvibaculum lavamentivorans (strain DS-1 / DSM 13023 / NCIMB 13966)</name>
    <dbReference type="NCBI Taxonomy" id="402881"/>
    <lineage>
        <taxon>Bacteria</taxon>
        <taxon>Pseudomonadati</taxon>
        <taxon>Pseudomonadota</taxon>
        <taxon>Alphaproteobacteria</taxon>
        <taxon>Hyphomicrobiales</taxon>
        <taxon>Parvibaculaceae</taxon>
        <taxon>Parvibaculum</taxon>
    </lineage>
</organism>
<dbReference type="STRING" id="402881.Plav_3182"/>
<protein>
    <recommendedName>
        <fullName evidence="4 11">Lipid-A-disaccharide synthase</fullName>
        <ecNumber evidence="3 11">2.4.1.182</ecNumber>
    </recommendedName>
</protein>
<evidence type="ECO:0000256" key="2">
    <source>
        <dbReference type="ARBA" id="ARBA00007868"/>
    </source>
</evidence>
<sequence length="384" mass="42371">MLVAGETSGDALGSDLMIALREISTRSIRFSGVGGPRMEREGLPSIFPMSDIAVMGPREIIPRLPLIFRRIWQTVRHAVDKKPDVVVVIDSPEFTHMVARRIYRRAPSIPIVNYVLPSVWAWRQGRARAMSKYIRRVLALLPFEPVFLKSAGVDCVYVGHPAINRIPDEGSGARFRAARGIDPTGPVLLVLPGSRINEVKHLLAIFGETVEKLAAELPSLRVLVPTVPHVRGLVEASVTRWPVNVEIIEDDEEKRAAFDASTAALAASGTVALELGLARVPMVIAYRAEALVGWFALKVLKVPSVVLVNLILDRPAVQEYLQGRCKADDLLQGLRPLMRDTPERRRALADLDEFRVRMGVTGEPPSRRAARAVLDILEPVTPVE</sequence>
<keyword evidence="13" id="KW-1185">Reference proteome</keyword>
<keyword evidence="8 12" id="KW-0808">Transferase</keyword>
<dbReference type="eggNOG" id="COG0763">
    <property type="taxonomic scope" value="Bacteria"/>
</dbReference>
<dbReference type="PANTHER" id="PTHR30372:SF4">
    <property type="entry name" value="LIPID-A-DISACCHARIDE SYNTHASE, MITOCHONDRIAL-RELATED"/>
    <property type="match status" value="1"/>
</dbReference>
<evidence type="ECO:0000256" key="10">
    <source>
        <dbReference type="ARBA" id="ARBA00048975"/>
    </source>
</evidence>
<dbReference type="Proteomes" id="UP000006377">
    <property type="component" value="Chromosome"/>
</dbReference>
<dbReference type="SUPFAM" id="SSF53756">
    <property type="entry name" value="UDP-Glycosyltransferase/glycogen phosphorylase"/>
    <property type="match status" value="1"/>
</dbReference>
<dbReference type="EMBL" id="CP000774">
    <property type="protein sequence ID" value="ABS64788.1"/>
    <property type="molecule type" value="Genomic_DNA"/>
</dbReference>
<dbReference type="AlphaFoldDB" id="A7HY05"/>
<accession>A7HY05</accession>